<keyword evidence="3" id="KW-1185">Reference proteome</keyword>
<dbReference type="InterPro" id="IPR010057">
    <property type="entry name" value="Transcription_activator_Rgg_C"/>
</dbReference>
<dbReference type="SUPFAM" id="SSF47413">
    <property type="entry name" value="lambda repressor-like DNA-binding domains"/>
    <property type="match status" value="1"/>
</dbReference>
<gene>
    <name evidence="2" type="ORF">EQG49_07000</name>
</gene>
<dbReference type="GO" id="GO:0003677">
    <property type="term" value="F:DNA binding"/>
    <property type="evidence" value="ECO:0007669"/>
    <property type="project" value="InterPro"/>
</dbReference>
<evidence type="ECO:0000259" key="1">
    <source>
        <dbReference type="PROSITE" id="PS50943"/>
    </source>
</evidence>
<dbReference type="InterPro" id="IPR053163">
    <property type="entry name" value="HTH-type_regulator_Rgg"/>
</dbReference>
<dbReference type="EMBL" id="CP037940">
    <property type="protein sequence ID" value="QBO36222.1"/>
    <property type="molecule type" value="Genomic_DNA"/>
</dbReference>
<dbReference type="InterPro" id="IPR010982">
    <property type="entry name" value="Lambda_DNA-bd_dom_sf"/>
</dbReference>
<protein>
    <submittedName>
        <fullName evidence="2">Rgg/GadR/MutR family transcriptional regulator</fullName>
    </submittedName>
</protein>
<proteinExistence type="predicted"/>
<dbReference type="Pfam" id="PF21259">
    <property type="entry name" value="Rgg_C"/>
    <property type="match status" value="1"/>
</dbReference>
<dbReference type="InterPro" id="IPR011990">
    <property type="entry name" value="TPR-like_helical_dom_sf"/>
</dbReference>
<dbReference type="RefSeq" id="WP_133363300.1">
    <property type="nucleotide sequence ID" value="NZ_CP037940.1"/>
</dbReference>
<sequence>MANMFHEKYWYLFNYSTTMKLINLEILTMQIGPALRKIRMNRHLTAAQIYEGIMSRNAYSAFENGNSDTNSANLLALIARLGIKYEELGAMLDTSDADELSVRSFDYRNQVVAAYSKQDSDKLRQLLETVQIEYQLTNYIRYWHIILWIQGYQSNFDRESPAAVEMRQYLFTVEHWYSYEYVMLSFFTWTFDSQGAFELRNSILTQASAINTRRKDIQATYQNLANILRMQIIDKNYANAHVMLDELFALKYPNYDVFPYLSLELYGAMLEYYEDSHHNTDRLLKHKTLIETLQQLGSMPFAPVLLRDLETALAYQDGSHLAM</sequence>
<dbReference type="Proteomes" id="UP000292886">
    <property type="component" value="Chromosome"/>
</dbReference>
<name>A0A4P6YU28_9LACO</name>
<accession>A0A4P6YU28</accession>
<dbReference type="OrthoDB" id="2284325at2"/>
<dbReference type="PANTHER" id="PTHR37038">
    <property type="entry name" value="TRANSCRIPTIONAL REGULATOR-RELATED"/>
    <property type="match status" value="1"/>
</dbReference>
<dbReference type="InterPro" id="IPR001387">
    <property type="entry name" value="Cro/C1-type_HTH"/>
</dbReference>
<dbReference type="SMART" id="SM00530">
    <property type="entry name" value="HTH_XRE"/>
    <property type="match status" value="1"/>
</dbReference>
<dbReference type="AlphaFoldDB" id="A0A4P6YU28"/>
<dbReference type="NCBIfam" id="TIGR01716">
    <property type="entry name" value="RGG_Cterm"/>
    <property type="match status" value="1"/>
</dbReference>
<feature type="domain" description="HTH cro/C1-type" evidence="1">
    <location>
        <begin position="35"/>
        <end position="88"/>
    </location>
</feature>
<evidence type="ECO:0000313" key="2">
    <source>
        <dbReference type="EMBL" id="QBO36222.1"/>
    </source>
</evidence>
<dbReference type="Pfam" id="PF01381">
    <property type="entry name" value="HTH_3"/>
    <property type="match status" value="1"/>
</dbReference>
<dbReference type="CDD" id="cd00093">
    <property type="entry name" value="HTH_XRE"/>
    <property type="match status" value="1"/>
</dbReference>
<dbReference type="Gene3D" id="1.25.40.10">
    <property type="entry name" value="Tetratricopeptide repeat domain"/>
    <property type="match status" value="1"/>
</dbReference>
<dbReference type="KEGG" id="wei:EQG49_07000"/>
<evidence type="ECO:0000313" key="3">
    <source>
        <dbReference type="Proteomes" id="UP000292886"/>
    </source>
</evidence>
<dbReference type="PROSITE" id="PS50943">
    <property type="entry name" value="HTH_CROC1"/>
    <property type="match status" value="1"/>
</dbReference>
<reference evidence="3" key="1">
    <citation type="submission" date="2019-03" db="EMBL/GenBank/DDBJ databases">
        <title>Weissella sp. 26KH-42 Genome sequencing.</title>
        <authorList>
            <person name="Heo J."/>
            <person name="Kim S.-J."/>
            <person name="Kim J.-S."/>
            <person name="Hong S.-B."/>
            <person name="Kwon S.-W."/>
        </authorList>
    </citation>
    <scope>NUCLEOTIDE SEQUENCE [LARGE SCALE GENOMIC DNA]</scope>
    <source>
        <strain evidence="3">26KH-42</strain>
    </source>
</reference>
<organism evidence="2 3">
    <name type="scientific">Periweissella cryptocerci</name>
    <dbReference type="NCBI Taxonomy" id="2506420"/>
    <lineage>
        <taxon>Bacteria</taxon>
        <taxon>Bacillati</taxon>
        <taxon>Bacillota</taxon>
        <taxon>Bacilli</taxon>
        <taxon>Lactobacillales</taxon>
        <taxon>Lactobacillaceae</taxon>
        <taxon>Periweissella</taxon>
    </lineage>
</organism>